<dbReference type="PANTHER" id="PTHR39327">
    <property type="match status" value="1"/>
</dbReference>
<dbReference type="EMBL" id="LGHE01000049">
    <property type="protein sequence ID" value="KUL02756.1"/>
    <property type="molecule type" value="Genomic_DNA"/>
</dbReference>
<protein>
    <recommendedName>
        <fullName evidence="5">Transglutaminase-like domain-containing protein</fullName>
    </recommendedName>
</protein>
<gene>
    <name evidence="1" type="ORF">XD82_0681</name>
    <name evidence="2" type="ORF">XE10_0609</name>
</gene>
<dbReference type="Gene3D" id="3.10.620.30">
    <property type="match status" value="1"/>
</dbReference>
<comment type="caution">
    <text evidence="2">The sequence shown here is derived from an EMBL/GenBank/DDBJ whole genome shotgun (WGS) entry which is preliminary data.</text>
</comment>
<evidence type="ECO:0008006" key="5">
    <source>
        <dbReference type="Google" id="ProtNLM"/>
    </source>
</evidence>
<reference evidence="2" key="1">
    <citation type="journal article" date="2015" name="MBio">
        <title>Genome-resolved metagenomic analysis reveals roles for candidate phyla and other microbial community members in biogeochemical transformations in oil reservoirs.</title>
        <authorList>
            <person name="Hu P."/>
            <person name="Tom L."/>
            <person name="Singh A."/>
            <person name="Thomas B.C."/>
            <person name="Baker B.J."/>
            <person name="Piceno Y.M."/>
            <person name="Andersen G.L."/>
            <person name="Banfield J.F."/>
        </authorList>
    </citation>
    <scope>NUCLEOTIDE SEQUENCE [LARGE SCALE GENOMIC DNA]</scope>
    <source>
        <strain evidence="1">62_101</strain>
        <strain evidence="2">63_41</strain>
    </source>
</reference>
<evidence type="ECO:0000313" key="3">
    <source>
        <dbReference type="Proteomes" id="UP000054323"/>
    </source>
</evidence>
<dbReference type="PATRIC" id="fig|2198.3.peg.431"/>
<dbReference type="Proteomes" id="UP000054598">
    <property type="component" value="Unassembled WGS sequence"/>
</dbReference>
<dbReference type="PANTHER" id="PTHR39327:SF1">
    <property type="entry name" value="BLR5470 PROTEIN"/>
    <property type="match status" value="1"/>
</dbReference>
<proteinExistence type="predicted"/>
<accession>A0A101IWP0</accession>
<organism evidence="2 4">
    <name type="scientific">Methanoculleus marisnigri</name>
    <dbReference type="NCBI Taxonomy" id="2198"/>
    <lineage>
        <taxon>Archaea</taxon>
        <taxon>Methanobacteriati</taxon>
        <taxon>Methanobacteriota</taxon>
        <taxon>Stenosarchaea group</taxon>
        <taxon>Methanomicrobia</taxon>
        <taxon>Methanomicrobiales</taxon>
        <taxon>Methanomicrobiaceae</taxon>
        <taxon>Methanoculleus</taxon>
    </lineage>
</organism>
<name>A0A101IWP0_9EURY</name>
<dbReference type="Proteomes" id="UP000054323">
    <property type="component" value="Unassembled WGS sequence"/>
</dbReference>
<sequence length="316" mass="34711">MKWKDIMPVLAGGLVILVVALVVKPALLGEPIGLVSTGPAPVTTSPVYVPPTPAPAATPFPEDSAAYTRTLRWTAIDGGVQTTQVRVPEALFIEHRETPRFADPLAWGEYALADADRPILEDLAHRIAPPTANPAEEYFRMMNLIFFVQQIPYESDTSAESYTEGVLPHYARHVGGGVEYPKYPVETLVDGKGDCEDAAILMGGLLDALGYDTVLLQYPDHMALGIRMDGFNPWYAKYTPKYFEYEGKHYYYVEGTNYTTISTGNSTYWGKPLPIGDTQDGSLQSVRSGTPGIIPLRYIPTPVEYQIRPVRLPAGA</sequence>
<evidence type="ECO:0000313" key="2">
    <source>
        <dbReference type="EMBL" id="KUL02756.1"/>
    </source>
</evidence>
<evidence type="ECO:0000313" key="1">
    <source>
        <dbReference type="EMBL" id="KUK62419.1"/>
    </source>
</evidence>
<dbReference type="InterPro" id="IPR010319">
    <property type="entry name" value="Transglutaminase-like_Cys_pept"/>
</dbReference>
<dbReference type="EMBL" id="LGGD01000065">
    <property type="protein sequence ID" value="KUK62419.1"/>
    <property type="molecule type" value="Genomic_DNA"/>
</dbReference>
<evidence type="ECO:0000313" key="4">
    <source>
        <dbReference type="Proteomes" id="UP000054598"/>
    </source>
</evidence>
<reference evidence="3 4" key="2">
    <citation type="journal article" date="2015" name="MBio">
        <title>Genome-Resolved Metagenomic Analysis Reveals Roles for Candidate Phyla and Other Microbial Community Members in Biogeochemical Transformations in Oil Reservoirs.</title>
        <authorList>
            <person name="Hu P."/>
            <person name="Tom L."/>
            <person name="Singh A."/>
            <person name="Thomas B.C."/>
            <person name="Baker B.J."/>
            <person name="Piceno Y.M."/>
            <person name="Andersen G.L."/>
            <person name="Banfield J.F."/>
        </authorList>
    </citation>
    <scope>NUCLEOTIDE SEQUENCE [LARGE SCALE GENOMIC DNA]</scope>
</reference>
<dbReference type="AlphaFoldDB" id="A0A101IWP0"/>